<dbReference type="Proteomes" id="UP001152797">
    <property type="component" value="Unassembled WGS sequence"/>
</dbReference>
<reference evidence="3 4" key="2">
    <citation type="submission" date="2024-05" db="EMBL/GenBank/DDBJ databases">
        <authorList>
            <person name="Chen Y."/>
            <person name="Shah S."/>
            <person name="Dougan E. K."/>
            <person name="Thang M."/>
            <person name="Chan C."/>
        </authorList>
    </citation>
    <scope>NUCLEOTIDE SEQUENCE [LARGE SCALE GENOMIC DNA]</scope>
</reference>
<dbReference type="OrthoDB" id="414415at2759"/>
<comment type="caution">
    <text evidence="2">The sequence shown here is derived from an EMBL/GenBank/DDBJ whole genome shotgun (WGS) entry which is preliminary data.</text>
</comment>
<evidence type="ECO:0000313" key="3">
    <source>
        <dbReference type="EMBL" id="CAL4800285.1"/>
    </source>
</evidence>
<dbReference type="EMBL" id="CAMXCT030005668">
    <property type="protein sequence ID" value="CAL4800285.1"/>
    <property type="molecule type" value="Genomic_DNA"/>
</dbReference>
<sequence>MARMQRASFWFGRNSVELVIVDAEDLKNEATSNFPQAAQQLLQMQNCYDCEKEWPFEEVMGLENLLKQLGDGCGFATYLSWLHNGRDSHALGLGSRKKERKHAALLALSVACLLAEGTISCHPPLCKHLAAARAAQVIQLQPEPGQPKESSESWEEWRDRPEDAQARIFADAKNWFYRAAGVNEEPQSEDLPQRLQQDFQEILPDIFYTNFFRHGRYSVIAVGRDVKHRTRAGCLGLAALICQSKVDQMQLTEVQRLVVDEVRKSGWFPQEPLQRFYDLESRGFWQNMEMWSGCKGQEVPVFSKDGLSDIRMNAQPALLKSLENKQWEEIDLTTSDHPWIGIIKGHREEREKSLFTRPGIKSFAIASDWNKLDPHQLCPLIFFVVETHDGQRHTFHKLERTDETMRSICSRKDEILAFRHAAGWEVKNRWQAFQENVFQNLLRDFRDAKRPDGYQEGDFLPPEATEASLHAWRLSDELKKDFRDWLHHDRSSYEEFDEVRSHCGADVTETFDTAVQGLLDELKGNDDPQQNYQESHQQETERGDQGGFQGYSELTRLQKSMLRAVLDENATWDLDPARCKDAEWEFHEAIEWCRASDDDIRFGHGEVSDHFIHGHGAGKSLDSLFQELVDGTVNPHRIPALVAAKYEGKKYVVCGNRRLKCYKDAWHSGHDCWFKVIVHDFPRCPAIKDPFQRLAFIAKAVYSVDTKNDGLFPHVNKKRRMY</sequence>
<reference evidence="2" key="1">
    <citation type="submission" date="2022-10" db="EMBL/GenBank/DDBJ databases">
        <authorList>
            <person name="Chen Y."/>
            <person name="Dougan E. K."/>
            <person name="Chan C."/>
            <person name="Rhodes N."/>
            <person name="Thang M."/>
        </authorList>
    </citation>
    <scope>NUCLEOTIDE SEQUENCE</scope>
</reference>
<accession>A0A9P1GH43</accession>
<protein>
    <submittedName>
        <fullName evidence="2">Uncharacterized protein</fullName>
    </submittedName>
</protein>
<dbReference type="EMBL" id="CAMXCT020005668">
    <property type="protein sequence ID" value="CAL1166348.1"/>
    <property type="molecule type" value="Genomic_DNA"/>
</dbReference>
<keyword evidence="4" id="KW-1185">Reference proteome</keyword>
<dbReference type="EMBL" id="CAMXCT010005668">
    <property type="protein sequence ID" value="CAI4012973.1"/>
    <property type="molecule type" value="Genomic_DNA"/>
</dbReference>
<evidence type="ECO:0000313" key="4">
    <source>
        <dbReference type="Proteomes" id="UP001152797"/>
    </source>
</evidence>
<evidence type="ECO:0000256" key="1">
    <source>
        <dbReference type="SAM" id="MobiDB-lite"/>
    </source>
</evidence>
<name>A0A9P1GH43_9DINO</name>
<feature type="region of interest" description="Disordered" evidence="1">
    <location>
        <begin position="521"/>
        <end position="549"/>
    </location>
</feature>
<evidence type="ECO:0000313" key="2">
    <source>
        <dbReference type="EMBL" id="CAI4012973.1"/>
    </source>
</evidence>
<organism evidence="2">
    <name type="scientific">Cladocopium goreaui</name>
    <dbReference type="NCBI Taxonomy" id="2562237"/>
    <lineage>
        <taxon>Eukaryota</taxon>
        <taxon>Sar</taxon>
        <taxon>Alveolata</taxon>
        <taxon>Dinophyceae</taxon>
        <taxon>Suessiales</taxon>
        <taxon>Symbiodiniaceae</taxon>
        <taxon>Cladocopium</taxon>
    </lineage>
</organism>
<gene>
    <name evidence="2" type="ORF">C1SCF055_LOCUS37990</name>
</gene>
<proteinExistence type="predicted"/>
<dbReference type="AlphaFoldDB" id="A0A9P1GH43"/>